<dbReference type="InterPro" id="IPR032810">
    <property type="entry name" value="CCA-adding_enz_C"/>
</dbReference>
<dbReference type="Gene3D" id="1.10.3090.10">
    <property type="entry name" value="cca-adding enzyme, domain 2"/>
    <property type="match status" value="1"/>
</dbReference>
<keyword evidence="6" id="KW-0547">Nucleotide-binding</keyword>
<protein>
    <submittedName>
        <fullName evidence="14">CCA tRNA nucleotidyltransferase</fullName>
    </submittedName>
</protein>
<dbReference type="PANTHER" id="PTHR46173">
    <property type="entry name" value="CCA TRNA NUCLEOTIDYLTRANSFERASE 1, MITOCHONDRIAL"/>
    <property type="match status" value="1"/>
</dbReference>
<keyword evidence="2 9" id="KW-0808">Transferase</keyword>
<evidence type="ECO:0000256" key="6">
    <source>
        <dbReference type="ARBA" id="ARBA00022741"/>
    </source>
</evidence>
<dbReference type="Proteomes" id="UP000823638">
    <property type="component" value="Unassembled WGS sequence"/>
</dbReference>
<dbReference type="Pfam" id="PF01966">
    <property type="entry name" value="HD"/>
    <property type="match status" value="1"/>
</dbReference>
<dbReference type="GO" id="GO:0008033">
    <property type="term" value="P:tRNA processing"/>
    <property type="evidence" value="ECO:0007669"/>
    <property type="project" value="UniProtKB-KW"/>
</dbReference>
<evidence type="ECO:0000256" key="1">
    <source>
        <dbReference type="ARBA" id="ARBA00001946"/>
    </source>
</evidence>
<evidence type="ECO:0000259" key="12">
    <source>
        <dbReference type="Pfam" id="PF12627"/>
    </source>
</evidence>
<reference evidence="14" key="1">
    <citation type="submission" date="2020-10" db="EMBL/GenBank/DDBJ databases">
        <authorList>
            <person name="Gilroy R."/>
        </authorList>
    </citation>
    <scope>NUCLEOTIDE SEQUENCE</scope>
    <source>
        <strain evidence="14">10532</strain>
    </source>
</reference>
<sequence length="463" mass="53311">MKIKIPEKITEFGQVFNQNDFKIYLVGGGVRDSIMKKKPYDWDAATNAHPEEVQKLFKRTIPTGIQHGTVTVVFKGLHIEVTTFRGEGNYTDGRHPDRIFFADNIEDDLSRRDFTINAIAAEIPTGKLTDPFHGIRDIKGKIIRTVGNPNERFREDGLRLLRCIRFATTLNFKIDDSTMNSLYTEKNMVKKVASERIRDEFTKILMAEKPSVGLRLMETTGILELIIPELTKCRNVTQKGMHRFDVLDHLYYSVDGVSSRSLTVRLAALFHDVGKPDAKKTDEFQNATFYNHEKISAKITENILNRLHFPKILIKDVCFLIKKHMFHYESRWKDSAVRRFLSGIKEETRENNENPRTLEMILEDLFELRLGDSYGLAGLYPNTDLTGEFRKRIRKEMEREQALGIKDLAVSGRDLQENGIPPGKHMGIILKELLDTVLEDPGMNTKEKLLNLSKNIYKKYTIS</sequence>
<name>A0A9D9HRM1_9SPIR</name>
<dbReference type="Gene3D" id="3.30.460.10">
    <property type="entry name" value="Beta Polymerase, domain 2"/>
    <property type="match status" value="1"/>
</dbReference>
<evidence type="ECO:0000259" key="11">
    <source>
        <dbReference type="Pfam" id="PF01966"/>
    </source>
</evidence>
<dbReference type="InterPro" id="IPR043519">
    <property type="entry name" value="NT_sf"/>
</dbReference>
<proteinExistence type="inferred from homology"/>
<dbReference type="PANTHER" id="PTHR46173:SF1">
    <property type="entry name" value="CCA TRNA NUCLEOTIDYLTRANSFERASE 1, MITOCHONDRIAL"/>
    <property type="match status" value="1"/>
</dbReference>
<gene>
    <name evidence="14" type="ORF">IAA81_10220</name>
</gene>
<reference evidence="14" key="2">
    <citation type="journal article" date="2021" name="PeerJ">
        <title>Extensive microbial diversity within the chicken gut microbiome revealed by metagenomics and culture.</title>
        <authorList>
            <person name="Gilroy R."/>
            <person name="Ravi A."/>
            <person name="Getino M."/>
            <person name="Pursley I."/>
            <person name="Horton D.L."/>
            <person name="Alikhan N.F."/>
            <person name="Baker D."/>
            <person name="Gharbi K."/>
            <person name="Hall N."/>
            <person name="Watson M."/>
            <person name="Adriaenssens E.M."/>
            <person name="Foster-Nyarko E."/>
            <person name="Jarju S."/>
            <person name="Secka A."/>
            <person name="Antonio M."/>
            <person name="Oren A."/>
            <person name="Chaudhuri R.R."/>
            <person name="La Ragione R."/>
            <person name="Hildebrand F."/>
            <person name="Pallen M.J."/>
        </authorList>
    </citation>
    <scope>NUCLEOTIDE SEQUENCE</scope>
    <source>
        <strain evidence="14">10532</strain>
    </source>
</reference>
<keyword evidence="4" id="KW-0548">Nucleotidyltransferase</keyword>
<evidence type="ECO:0000256" key="9">
    <source>
        <dbReference type="RuleBase" id="RU003953"/>
    </source>
</evidence>
<feature type="domain" description="CCA-adding enzyme C-terminal" evidence="13">
    <location>
        <begin position="404"/>
        <end position="451"/>
    </location>
</feature>
<dbReference type="Pfam" id="PF12627">
    <property type="entry name" value="PolyA_pol_RNAbd"/>
    <property type="match status" value="1"/>
</dbReference>
<keyword evidence="8 9" id="KW-0694">RNA-binding</keyword>
<comment type="similarity">
    <text evidence="9">Belongs to the tRNA nucleotidyltransferase/poly(A) polymerase family.</text>
</comment>
<feature type="domain" description="HD" evidence="11">
    <location>
        <begin position="257"/>
        <end position="342"/>
    </location>
</feature>
<keyword evidence="7" id="KW-0460">Magnesium</keyword>
<dbReference type="Pfam" id="PF13735">
    <property type="entry name" value="tRNA_NucTran2_2"/>
    <property type="match status" value="1"/>
</dbReference>
<accession>A0A9D9HRM1</accession>
<dbReference type="SUPFAM" id="SSF81891">
    <property type="entry name" value="Poly A polymerase C-terminal region-like"/>
    <property type="match status" value="1"/>
</dbReference>
<evidence type="ECO:0000259" key="13">
    <source>
        <dbReference type="Pfam" id="PF13735"/>
    </source>
</evidence>
<comment type="cofactor">
    <cofactor evidence="1">
        <name>Mg(2+)</name>
        <dbReference type="ChEBI" id="CHEBI:18420"/>
    </cofactor>
</comment>
<dbReference type="GO" id="GO:0046872">
    <property type="term" value="F:metal ion binding"/>
    <property type="evidence" value="ECO:0007669"/>
    <property type="project" value="UniProtKB-KW"/>
</dbReference>
<evidence type="ECO:0000256" key="5">
    <source>
        <dbReference type="ARBA" id="ARBA00022723"/>
    </source>
</evidence>
<evidence type="ECO:0000256" key="4">
    <source>
        <dbReference type="ARBA" id="ARBA00022695"/>
    </source>
</evidence>
<dbReference type="GO" id="GO:0000049">
    <property type="term" value="F:tRNA binding"/>
    <property type="evidence" value="ECO:0007669"/>
    <property type="project" value="TreeGrafter"/>
</dbReference>
<dbReference type="Pfam" id="PF01743">
    <property type="entry name" value="PolyA_pol"/>
    <property type="match status" value="1"/>
</dbReference>
<keyword evidence="3" id="KW-0819">tRNA processing</keyword>
<dbReference type="GO" id="GO:0016779">
    <property type="term" value="F:nucleotidyltransferase activity"/>
    <property type="evidence" value="ECO:0007669"/>
    <property type="project" value="UniProtKB-KW"/>
</dbReference>
<dbReference type="InterPro" id="IPR006675">
    <property type="entry name" value="HDIG_dom"/>
</dbReference>
<feature type="domain" description="Poly A polymerase head" evidence="10">
    <location>
        <begin position="23"/>
        <end position="144"/>
    </location>
</feature>
<evidence type="ECO:0000256" key="3">
    <source>
        <dbReference type="ARBA" id="ARBA00022694"/>
    </source>
</evidence>
<comment type="caution">
    <text evidence="14">The sequence shown here is derived from an EMBL/GenBank/DDBJ whole genome shotgun (WGS) entry which is preliminary data.</text>
</comment>
<dbReference type="EMBL" id="JADIMM010000117">
    <property type="protein sequence ID" value="MBO8458578.1"/>
    <property type="molecule type" value="Genomic_DNA"/>
</dbReference>
<dbReference type="Gene3D" id="1.10.246.80">
    <property type="match status" value="1"/>
</dbReference>
<evidence type="ECO:0000256" key="8">
    <source>
        <dbReference type="ARBA" id="ARBA00022884"/>
    </source>
</evidence>
<evidence type="ECO:0000313" key="14">
    <source>
        <dbReference type="EMBL" id="MBO8458578.1"/>
    </source>
</evidence>
<feature type="domain" description="tRNA nucleotidyltransferase/poly(A) polymerase RNA and SrmB- binding" evidence="12">
    <location>
        <begin position="171"/>
        <end position="231"/>
    </location>
</feature>
<evidence type="ECO:0000259" key="10">
    <source>
        <dbReference type="Pfam" id="PF01743"/>
    </source>
</evidence>
<evidence type="ECO:0000313" key="15">
    <source>
        <dbReference type="Proteomes" id="UP000823638"/>
    </source>
</evidence>
<dbReference type="NCBIfam" id="TIGR00277">
    <property type="entry name" value="HDIG"/>
    <property type="match status" value="1"/>
</dbReference>
<dbReference type="SUPFAM" id="SSF81301">
    <property type="entry name" value="Nucleotidyltransferase"/>
    <property type="match status" value="1"/>
</dbReference>
<keyword evidence="5" id="KW-0479">Metal-binding</keyword>
<evidence type="ECO:0000256" key="7">
    <source>
        <dbReference type="ARBA" id="ARBA00022842"/>
    </source>
</evidence>
<dbReference type="AlphaFoldDB" id="A0A9D9HRM1"/>
<organism evidence="14 15">
    <name type="scientific">Candidatus Gallitreponema excrementavium</name>
    <dbReference type="NCBI Taxonomy" id="2840840"/>
    <lineage>
        <taxon>Bacteria</taxon>
        <taxon>Pseudomonadati</taxon>
        <taxon>Spirochaetota</taxon>
        <taxon>Spirochaetia</taxon>
        <taxon>Spirochaetales</taxon>
        <taxon>Candidatus Gallitreponema</taxon>
    </lineage>
</organism>
<dbReference type="InterPro" id="IPR032828">
    <property type="entry name" value="PolyA_RNA-bd"/>
</dbReference>
<dbReference type="InterPro" id="IPR006674">
    <property type="entry name" value="HD_domain"/>
</dbReference>
<evidence type="ECO:0000256" key="2">
    <source>
        <dbReference type="ARBA" id="ARBA00022679"/>
    </source>
</evidence>
<dbReference type="CDD" id="cd05398">
    <property type="entry name" value="NT_ClassII-CCAase"/>
    <property type="match status" value="1"/>
</dbReference>
<dbReference type="InterPro" id="IPR050264">
    <property type="entry name" value="Bact_CCA-adding_enz_type3_sf"/>
</dbReference>
<dbReference type="InterPro" id="IPR002646">
    <property type="entry name" value="PolA_pol_head_dom"/>
</dbReference>
<dbReference type="GO" id="GO:0000166">
    <property type="term" value="F:nucleotide binding"/>
    <property type="evidence" value="ECO:0007669"/>
    <property type="project" value="UniProtKB-KW"/>
</dbReference>